<reference evidence="1" key="1">
    <citation type="submission" date="2022-12" db="EMBL/GenBank/DDBJ databases">
        <title>Description and comparative metabolic analysis of Aerococcus sp. nov., isolated from the feces of a pig.</title>
        <authorList>
            <person name="Chang Y.-H."/>
        </authorList>
    </citation>
    <scope>NUCLEOTIDE SEQUENCE</scope>
    <source>
        <strain evidence="1">YH-aer222</strain>
    </source>
</reference>
<sequence length="101" mass="11492">MSSPAEIKKMEEILNQQTDLLAQVNQVLDHYEALQEDYQKLKTYYNSEAYFADLSADAQGDLPADLPRGVLSEDAVYDLMGDQYQLAIRLLELGTELVKNY</sequence>
<name>A0A9X3FWB2_9LACT</name>
<evidence type="ECO:0000313" key="1">
    <source>
        <dbReference type="EMBL" id="MCZ0725707.1"/>
    </source>
</evidence>
<keyword evidence="2" id="KW-1185">Reference proteome</keyword>
<dbReference type="Proteomes" id="UP001146670">
    <property type="component" value="Unassembled WGS sequence"/>
</dbReference>
<evidence type="ECO:0000313" key="2">
    <source>
        <dbReference type="Proteomes" id="UP001146670"/>
    </source>
</evidence>
<dbReference type="EMBL" id="JAPRFR010000001">
    <property type="protein sequence ID" value="MCZ0725707.1"/>
    <property type="molecule type" value="Genomic_DNA"/>
</dbReference>
<proteinExistence type="predicted"/>
<accession>A0A9X3FWB2</accession>
<dbReference type="InterPro" id="IPR025384">
    <property type="entry name" value="DUF4298"/>
</dbReference>
<dbReference type="AlphaFoldDB" id="A0A9X3FWB2"/>
<gene>
    <name evidence="1" type="ORF">OW157_03865</name>
</gene>
<dbReference type="RefSeq" id="WP_268752020.1">
    <property type="nucleotide sequence ID" value="NZ_JAPRFQ010000001.1"/>
</dbReference>
<organism evidence="1 2">
    <name type="scientific">Aerococcus kribbianus</name>
    <dbReference type="NCBI Taxonomy" id="2999064"/>
    <lineage>
        <taxon>Bacteria</taxon>
        <taxon>Bacillati</taxon>
        <taxon>Bacillota</taxon>
        <taxon>Bacilli</taxon>
        <taxon>Lactobacillales</taxon>
        <taxon>Aerococcaceae</taxon>
        <taxon>Aerococcus</taxon>
    </lineage>
</organism>
<protein>
    <submittedName>
        <fullName evidence="1">DUF4298 domain-containing protein</fullName>
    </submittedName>
</protein>
<dbReference type="Pfam" id="PF14131">
    <property type="entry name" value="DUF4298"/>
    <property type="match status" value="1"/>
</dbReference>
<comment type="caution">
    <text evidence="1">The sequence shown here is derived from an EMBL/GenBank/DDBJ whole genome shotgun (WGS) entry which is preliminary data.</text>
</comment>